<gene>
    <name evidence="2" type="ORF">D0Z70_16515</name>
</gene>
<dbReference type="EMBL" id="QVRA01000016">
    <property type="protein sequence ID" value="RJG53387.1"/>
    <property type="molecule type" value="Genomic_DNA"/>
</dbReference>
<comment type="caution">
    <text evidence="2">The sequence shown here is derived from an EMBL/GenBank/DDBJ whole genome shotgun (WGS) entry which is preliminary data.</text>
</comment>
<protein>
    <submittedName>
        <fullName evidence="2">Conjugal transfer protein TrbC</fullName>
    </submittedName>
</protein>
<proteinExistence type="predicted"/>
<accession>A0A418YPT2</accession>
<name>A0A418YPT2_9SPHN</name>
<feature type="chain" id="PRO_5019419550" evidence="1">
    <location>
        <begin position="28"/>
        <end position="290"/>
    </location>
</feature>
<dbReference type="Proteomes" id="UP000283469">
    <property type="component" value="Unassembled WGS sequence"/>
</dbReference>
<dbReference type="OrthoDB" id="5391856at2"/>
<keyword evidence="1" id="KW-0732">Signal</keyword>
<dbReference type="AlphaFoldDB" id="A0A418YPT2"/>
<reference evidence="2 3" key="1">
    <citation type="submission" date="2018-08" db="EMBL/GenBank/DDBJ databases">
        <title>Sphingobium sp. EO9.</title>
        <authorList>
            <person name="Park Y."/>
            <person name="Kim K.H."/>
            <person name="Jeon C.O."/>
        </authorList>
    </citation>
    <scope>NUCLEOTIDE SEQUENCE [LARGE SCALE GENOMIC DNA]</scope>
    <source>
        <strain evidence="2 3">EO9</strain>
    </source>
</reference>
<organism evidence="2 3">
    <name type="scientific">Sphingobium terrigena</name>
    <dbReference type="NCBI Taxonomy" id="2304063"/>
    <lineage>
        <taxon>Bacteria</taxon>
        <taxon>Pseudomonadati</taxon>
        <taxon>Pseudomonadota</taxon>
        <taxon>Alphaproteobacteria</taxon>
        <taxon>Sphingomonadales</taxon>
        <taxon>Sphingomonadaceae</taxon>
        <taxon>Sphingobium</taxon>
    </lineage>
</organism>
<evidence type="ECO:0000256" key="1">
    <source>
        <dbReference type="SAM" id="SignalP"/>
    </source>
</evidence>
<evidence type="ECO:0000313" key="3">
    <source>
        <dbReference type="Proteomes" id="UP000283469"/>
    </source>
</evidence>
<evidence type="ECO:0000313" key="2">
    <source>
        <dbReference type="EMBL" id="RJG53387.1"/>
    </source>
</evidence>
<sequence length="290" mass="30895">MRICRRSIPSRALRAAGLMLIAVPAMGQDTPSTPNPRDQAQAQGAVAMERLKGSIARRKPDTTAGPTQLPALSDEQRRRAFEGLRKHGASPVMDARARSALDKGKAGLAAEREIAAKRLSQALGLEAPDMQAVAAVIAPPAQSGRVPLLFASSSMPVAILRSYAAQLERVGGVIAFRGMPGGLSQVAPMAKLSAQILRIDPGCEGPACAMRNVQIIIDPLVFRQHGIIRVPALGLIPADPTQPYCEREENSPQSQHIIYGDAALSGLLEEYARLGGAREVADVQARLERR</sequence>
<dbReference type="Pfam" id="PF09673">
    <property type="entry name" value="TrbC_Ftype"/>
    <property type="match status" value="1"/>
</dbReference>
<keyword evidence="3" id="KW-1185">Reference proteome</keyword>
<dbReference type="InterPro" id="IPR019106">
    <property type="entry name" value="T4SS_TrbC"/>
</dbReference>
<feature type="signal peptide" evidence="1">
    <location>
        <begin position="1"/>
        <end position="27"/>
    </location>
</feature>